<dbReference type="SUPFAM" id="SSF81891">
    <property type="entry name" value="Poly A polymerase C-terminal region-like"/>
    <property type="match status" value="1"/>
</dbReference>
<organism evidence="3 4">
    <name type="scientific">Desulfoplanes formicivorans</name>
    <dbReference type="NCBI Taxonomy" id="1592317"/>
    <lineage>
        <taxon>Bacteria</taxon>
        <taxon>Pseudomonadati</taxon>
        <taxon>Thermodesulfobacteriota</taxon>
        <taxon>Desulfovibrionia</taxon>
        <taxon>Desulfovibrionales</taxon>
        <taxon>Desulfoplanaceae</taxon>
        <taxon>Desulfoplanes</taxon>
    </lineage>
</organism>
<dbReference type="Pfam" id="PF01966">
    <property type="entry name" value="HD"/>
    <property type="match status" value="1"/>
</dbReference>
<accession>A0A194AER6</accession>
<keyword evidence="1" id="KW-0547">Nucleotide-binding</keyword>
<dbReference type="InterPro" id="IPR006674">
    <property type="entry name" value="HD_domain"/>
</dbReference>
<dbReference type="GO" id="GO:0016787">
    <property type="term" value="F:hydrolase activity"/>
    <property type="evidence" value="ECO:0007669"/>
    <property type="project" value="UniProtKB-KW"/>
</dbReference>
<dbReference type="AlphaFoldDB" id="A0A194AER6"/>
<dbReference type="Gene3D" id="1.10.3090.10">
    <property type="entry name" value="cca-adding enzyme, domain 2"/>
    <property type="match status" value="1"/>
</dbReference>
<dbReference type="GO" id="GO:0000166">
    <property type="term" value="F:nucleotide binding"/>
    <property type="evidence" value="ECO:0007669"/>
    <property type="project" value="UniProtKB-KW"/>
</dbReference>
<dbReference type="EMBL" id="BDFE01000015">
    <property type="protein sequence ID" value="GAU08567.1"/>
    <property type="molecule type" value="Genomic_DNA"/>
</dbReference>
<dbReference type="PANTHER" id="PTHR47545">
    <property type="entry name" value="MULTIFUNCTIONAL CCA PROTEIN"/>
    <property type="match status" value="1"/>
</dbReference>
<evidence type="ECO:0000256" key="1">
    <source>
        <dbReference type="ARBA" id="ARBA00022741"/>
    </source>
</evidence>
<sequence length="441" mass="50648">MQPIKDAASICKTIMRNGFDAYIINLPLQQKVLELGTSREIDICTDMDFDNLSKLFPDICKADDAIRKGVLTQNGVTFSFYQGDVGKGSYIDASVTRLTPRLVRELGDQEGLFLDGACPTIPQTKDVYDGFEDFSSGEIKLVGLPDETLKRDYLLAIRALRFSANYNLPIETNTWLSLLRSARRVADYVRISDIMDEWRKVEAENMYKFVQYLLDTMIIPGIIPELMPLTRIHLPAENGDSQESLWDHMIATMRHYPEELPYDWYGTLACMFLDIGKVYTGESFNGKLFFFQHHQVGAKVTRKILRRLGFDPEDIDLICHLVKHHMRFHFMLNDKGIRRFKGLDEYPRLIELARAEVKASNGTYTEFNHNMKMLERADIDEDMLEPLLNGQKIMELAKIHPGPMVGLIREALLQAQISGDVSNVEEAKQFVLDYKEKEKIQ</sequence>
<evidence type="ECO:0000313" key="3">
    <source>
        <dbReference type="EMBL" id="GAU08567.1"/>
    </source>
</evidence>
<reference evidence="4" key="1">
    <citation type="submission" date="2016-06" db="EMBL/GenBank/DDBJ databases">
        <title>Draft genome sequence of Desulfoplanes formicivorans strain Pf12B.</title>
        <authorList>
            <person name="Watanabe M."/>
            <person name="Kojima H."/>
            <person name="Fukui M."/>
        </authorList>
    </citation>
    <scope>NUCLEOTIDE SEQUENCE [LARGE SCALE GENOMIC DNA]</scope>
    <source>
        <strain evidence="4">Pf12B</strain>
    </source>
</reference>
<dbReference type="RefSeq" id="WP_069858191.1">
    <property type="nucleotide sequence ID" value="NZ_BDFE01000015.1"/>
</dbReference>
<proteinExistence type="predicted"/>
<evidence type="ECO:0000313" key="4">
    <source>
        <dbReference type="Proteomes" id="UP000095200"/>
    </source>
</evidence>
<comment type="caution">
    <text evidence="3">The sequence shown here is derived from an EMBL/GenBank/DDBJ whole genome shotgun (WGS) entry which is preliminary data.</text>
</comment>
<dbReference type="STRING" id="1592317.DPF_1280"/>
<dbReference type="Proteomes" id="UP000095200">
    <property type="component" value="Unassembled WGS sequence"/>
</dbReference>
<protein>
    <submittedName>
        <fullName evidence="3">HD family phosphohydrolase</fullName>
    </submittedName>
</protein>
<dbReference type="InterPro" id="IPR050124">
    <property type="entry name" value="tRNA_CCA-adding_enzyme"/>
</dbReference>
<dbReference type="OrthoDB" id="14083at2"/>
<name>A0A194AER6_9BACT</name>
<evidence type="ECO:0000259" key="2">
    <source>
        <dbReference type="Pfam" id="PF01966"/>
    </source>
</evidence>
<keyword evidence="4" id="KW-1185">Reference proteome</keyword>
<keyword evidence="3" id="KW-0378">Hydrolase</keyword>
<feature type="domain" description="HD" evidence="2">
    <location>
        <begin position="274"/>
        <end position="332"/>
    </location>
</feature>
<gene>
    <name evidence="3" type="ORF">DPF_1280</name>
</gene>